<dbReference type="AlphaFoldDB" id="A0A3P3TUT8"/>
<gene>
    <name evidence="1" type="ORF">EHV15_02115</name>
</gene>
<dbReference type="OrthoDB" id="1664281at2"/>
<dbReference type="GO" id="GO:0004601">
    <property type="term" value="F:peroxidase activity"/>
    <property type="evidence" value="ECO:0007669"/>
    <property type="project" value="UniProtKB-KW"/>
</dbReference>
<sequence length="233" mass="27332">MGLNYIWDLLVRAGEAGIEKRQVKFLPAKVYSPYMELSLHELNAGAGQHGLEVEVNPHYRFPALFGELLDINLTEDPEFRSVLFDILMHFLAELDLMQGMNKREYYIRFVLRDMKSGAFGERVKERMSLFDRDEQEFIAGAILRMYDTGEPLHLLKSAVGRVFRRSTIYVNSEEKDEMLFYIGQKRTEQGRLKLETLMELFLPVRYRTEVYWDCHVGIIDAEETMIVDRIALY</sequence>
<evidence type="ECO:0000313" key="2">
    <source>
        <dbReference type="Proteomes" id="UP000267017"/>
    </source>
</evidence>
<dbReference type="Proteomes" id="UP000267017">
    <property type="component" value="Unassembled WGS sequence"/>
</dbReference>
<proteinExistence type="predicted"/>
<dbReference type="EMBL" id="RRCN01000001">
    <property type="protein sequence ID" value="RRJ61902.1"/>
    <property type="molecule type" value="Genomic_DNA"/>
</dbReference>
<protein>
    <submittedName>
        <fullName evidence="1">Iron-dependent peroxidase</fullName>
    </submittedName>
</protein>
<dbReference type="RefSeq" id="WP_128629822.1">
    <property type="nucleotide sequence ID" value="NZ_RRCN01000001.1"/>
</dbReference>
<keyword evidence="2" id="KW-1185">Reference proteome</keyword>
<keyword evidence="1" id="KW-0575">Peroxidase</keyword>
<accession>A0A3P3TUT8</accession>
<comment type="caution">
    <text evidence="1">The sequence shown here is derived from an EMBL/GenBank/DDBJ whole genome shotgun (WGS) entry which is preliminary data.</text>
</comment>
<evidence type="ECO:0000313" key="1">
    <source>
        <dbReference type="EMBL" id="RRJ61902.1"/>
    </source>
</evidence>
<name>A0A3P3TUT8_9BACL</name>
<organism evidence="1 2">
    <name type="scientific">Paenibacillus oralis</name>
    <dbReference type="NCBI Taxonomy" id="2490856"/>
    <lineage>
        <taxon>Bacteria</taxon>
        <taxon>Bacillati</taxon>
        <taxon>Bacillota</taxon>
        <taxon>Bacilli</taxon>
        <taxon>Bacillales</taxon>
        <taxon>Paenibacillaceae</taxon>
        <taxon>Paenibacillus</taxon>
    </lineage>
</organism>
<reference evidence="1 2" key="1">
    <citation type="submission" date="2018-11" db="EMBL/GenBank/DDBJ databases">
        <title>Genome sequencing of Paenibacillus sp. KCOM 3021 (= ChDC PVNT-B20).</title>
        <authorList>
            <person name="Kook J.-K."/>
            <person name="Park S.-N."/>
            <person name="Lim Y.K."/>
        </authorList>
    </citation>
    <scope>NUCLEOTIDE SEQUENCE [LARGE SCALE GENOMIC DNA]</scope>
    <source>
        <strain evidence="1 2">KCOM 3021</strain>
    </source>
</reference>
<keyword evidence="1" id="KW-0560">Oxidoreductase</keyword>